<dbReference type="InterPro" id="IPR001958">
    <property type="entry name" value="Tet-R_TetA/multi-R_MdtG-like"/>
</dbReference>
<dbReference type="RefSeq" id="WP_191075510.1">
    <property type="nucleotide sequence ID" value="NZ_JBHSVY010000001.1"/>
</dbReference>
<feature type="domain" description="Major facilitator superfamily (MFS) profile" evidence="11">
    <location>
        <begin position="9"/>
        <end position="392"/>
    </location>
</feature>
<dbReference type="InterPro" id="IPR036259">
    <property type="entry name" value="MFS_trans_sf"/>
</dbReference>
<evidence type="ECO:0000256" key="7">
    <source>
        <dbReference type="ARBA" id="ARBA00022692"/>
    </source>
</evidence>
<keyword evidence="13" id="KW-1185">Reference proteome</keyword>
<evidence type="ECO:0000256" key="1">
    <source>
        <dbReference type="ARBA" id="ARBA00003279"/>
    </source>
</evidence>
<dbReference type="EMBL" id="JACTAG010000002">
    <property type="protein sequence ID" value="MBD3664485.1"/>
    <property type="molecule type" value="Genomic_DNA"/>
</dbReference>
<feature type="transmembrane region" description="Helical" evidence="10">
    <location>
        <begin position="333"/>
        <end position="360"/>
    </location>
</feature>
<dbReference type="CDD" id="cd17320">
    <property type="entry name" value="MFS_MdfA_MDR_like"/>
    <property type="match status" value="1"/>
</dbReference>
<accession>A0A927D3I5</accession>
<feature type="transmembrane region" description="Helical" evidence="10">
    <location>
        <begin position="302"/>
        <end position="321"/>
    </location>
</feature>
<dbReference type="PROSITE" id="PS00216">
    <property type="entry name" value="SUGAR_TRANSPORT_1"/>
    <property type="match status" value="1"/>
</dbReference>
<evidence type="ECO:0000313" key="13">
    <source>
        <dbReference type="Proteomes" id="UP000635142"/>
    </source>
</evidence>
<dbReference type="InterPro" id="IPR011701">
    <property type="entry name" value="MFS"/>
</dbReference>
<dbReference type="SUPFAM" id="SSF103473">
    <property type="entry name" value="MFS general substrate transporter"/>
    <property type="match status" value="1"/>
</dbReference>
<comment type="similarity">
    <text evidence="4">Belongs to the major facilitator superfamily. TCR/Tet family.</text>
</comment>
<name>A0A927D3I5_9RHOB</name>
<dbReference type="Proteomes" id="UP000635142">
    <property type="component" value="Unassembled WGS sequence"/>
</dbReference>
<comment type="caution">
    <text evidence="10">Lacks conserved residue(s) required for the propagation of feature annotation.</text>
</comment>
<comment type="subcellular location">
    <subcellularLocation>
        <location evidence="10">Cell inner membrane</location>
        <topology evidence="10">Multi-pass membrane protein</topology>
    </subcellularLocation>
    <subcellularLocation>
        <location evidence="2">Cell membrane</location>
        <topology evidence="2">Multi-pass membrane protein</topology>
    </subcellularLocation>
</comment>
<dbReference type="GO" id="GO:0005886">
    <property type="term" value="C:plasma membrane"/>
    <property type="evidence" value="ECO:0007669"/>
    <property type="project" value="UniProtKB-SubCell"/>
</dbReference>
<dbReference type="Gene3D" id="1.20.1720.10">
    <property type="entry name" value="Multidrug resistance protein D"/>
    <property type="match status" value="1"/>
</dbReference>
<comment type="similarity">
    <text evidence="3 10">Belongs to the major facilitator superfamily. Bcr/CmlA family.</text>
</comment>
<proteinExistence type="inferred from homology"/>
<dbReference type="PANTHER" id="PTHR23501:SF191">
    <property type="entry name" value="VACUOLAR BASIC AMINO ACID TRANSPORTER 4"/>
    <property type="match status" value="1"/>
</dbReference>
<evidence type="ECO:0000256" key="8">
    <source>
        <dbReference type="ARBA" id="ARBA00022989"/>
    </source>
</evidence>
<dbReference type="AlphaFoldDB" id="A0A927D3I5"/>
<feature type="transmembrane region" description="Helical" evidence="10">
    <location>
        <begin position="42"/>
        <end position="63"/>
    </location>
</feature>
<evidence type="ECO:0000256" key="6">
    <source>
        <dbReference type="ARBA" id="ARBA00022475"/>
    </source>
</evidence>
<sequence length="398" mass="41643">MPRHITPPHLMTLILLAGFSPLSLNMFMPSLANIADDLSTSYATVSWSVSGYLAITAVIQLIIGPLSDRIGRRPVLLIAVLTFGVASVGCVLAQDIETFIFFRMFQGGMTAGYTLSMAIVRDTRSEREAVGLIGYIGMSMAIAPMLGPMLGGVLDTAFGWRAIFVFYAASGFFLFALCWVDLGETKQKVALDPATPSAPATVLLREPLFWAYALCGAFSVGAFYIFLTGAPLVARANFGVSTAQLGVYIGSITIGFMLGGFIAGRFGPRYAPTTMMIAGRVVACSGLSAGLALLALGSTDPLLFFASTVFVGLGNGITMPGSNAGAMSVRPEFAGSAAGWTGALIVTGGAVLTALTGMFVTETNGAQMLLVLMLASSAAGLVLAMWAARLRRYGRRAV</sequence>
<evidence type="ECO:0000259" key="11">
    <source>
        <dbReference type="PROSITE" id="PS50850"/>
    </source>
</evidence>
<feature type="transmembrane region" description="Helical" evidence="10">
    <location>
        <begin position="75"/>
        <end position="94"/>
    </location>
</feature>
<organism evidence="12 13">
    <name type="scientific">Sulfitobacter aestuariivivens</name>
    <dbReference type="NCBI Taxonomy" id="2766981"/>
    <lineage>
        <taxon>Bacteria</taxon>
        <taxon>Pseudomonadati</taxon>
        <taxon>Pseudomonadota</taxon>
        <taxon>Alphaproteobacteria</taxon>
        <taxon>Rhodobacterales</taxon>
        <taxon>Roseobacteraceae</taxon>
        <taxon>Sulfitobacter</taxon>
    </lineage>
</organism>
<reference evidence="12" key="1">
    <citation type="submission" date="2020-08" db="EMBL/GenBank/DDBJ databases">
        <title>Sulfitobacter aestuariivivens sp. nov., isolated from a tidal flat.</title>
        <authorList>
            <person name="Park S."/>
            <person name="Yoon J.-H."/>
        </authorList>
    </citation>
    <scope>NUCLEOTIDE SEQUENCE</scope>
    <source>
        <strain evidence="12">TSTF-M16</strain>
    </source>
</reference>
<dbReference type="GO" id="GO:1990961">
    <property type="term" value="P:xenobiotic detoxification by transmembrane export across the plasma membrane"/>
    <property type="evidence" value="ECO:0007669"/>
    <property type="project" value="InterPro"/>
</dbReference>
<dbReference type="PRINTS" id="PR01035">
    <property type="entry name" value="TCRTETA"/>
</dbReference>
<evidence type="ECO:0000256" key="5">
    <source>
        <dbReference type="ARBA" id="ARBA00022448"/>
    </source>
</evidence>
<dbReference type="PROSITE" id="PS50850">
    <property type="entry name" value="MFS"/>
    <property type="match status" value="1"/>
</dbReference>
<keyword evidence="10" id="KW-0997">Cell inner membrane</keyword>
<feature type="transmembrane region" description="Helical" evidence="10">
    <location>
        <begin position="100"/>
        <end position="120"/>
    </location>
</feature>
<evidence type="ECO:0000256" key="2">
    <source>
        <dbReference type="ARBA" id="ARBA00004651"/>
    </source>
</evidence>
<keyword evidence="6" id="KW-1003">Cell membrane</keyword>
<feature type="transmembrane region" description="Helical" evidence="10">
    <location>
        <begin position="160"/>
        <end position="180"/>
    </location>
</feature>
<evidence type="ECO:0000256" key="3">
    <source>
        <dbReference type="ARBA" id="ARBA00006236"/>
    </source>
</evidence>
<gene>
    <name evidence="12" type="ORF">H9Q16_11165</name>
</gene>
<keyword evidence="8 10" id="KW-1133">Transmembrane helix</keyword>
<comment type="caution">
    <text evidence="12">The sequence shown here is derived from an EMBL/GenBank/DDBJ whole genome shotgun (WGS) entry which is preliminary data.</text>
</comment>
<dbReference type="PANTHER" id="PTHR23501">
    <property type="entry name" value="MAJOR FACILITATOR SUPERFAMILY"/>
    <property type="match status" value="1"/>
</dbReference>
<feature type="transmembrane region" description="Helical" evidence="10">
    <location>
        <begin position="245"/>
        <end position="263"/>
    </location>
</feature>
<feature type="transmembrane region" description="Helical" evidence="10">
    <location>
        <begin position="132"/>
        <end position="154"/>
    </location>
</feature>
<dbReference type="InterPro" id="IPR004812">
    <property type="entry name" value="Efflux_drug-R_Bcr/CmlA"/>
</dbReference>
<evidence type="ECO:0000256" key="9">
    <source>
        <dbReference type="ARBA" id="ARBA00023136"/>
    </source>
</evidence>
<dbReference type="InterPro" id="IPR020846">
    <property type="entry name" value="MFS_dom"/>
</dbReference>
<dbReference type="Pfam" id="PF07690">
    <property type="entry name" value="MFS_1"/>
    <property type="match status" value="1"/>
</dbReference>
<dbReference type="GO" id="GO:0042910">
    <property type="term" value="F:xenobiotic transmembrane transporter activity"/>
    <property type="evidence" value="ECO:0007669"/>
    <property type="project" value="InterPro"/>
</dbReference>
<evidence type="ECO:0000313" key="12">
    <source>
        <dbReference type="EMBL" id="MBD3664485.1"/>
    </source>
</evidence>
<keyword evidence="7 10" id="KW-0812">Transmembrane</keyword>
<evidence type="ECO:0000256" key="10">
    <source>
        <dbReference type="RuleBase" id="RU365088"/>
    </source>
</evidence>
<feature type="transmembrane region" description="Helical" evidence="10">
    <location>
        <begin position="275"/>
        <end position="296"/>
    </location>
</feature>
<dbReference type="InterPro" id="IPR005829">
    <property type="entry name" value="Sugar_transporter_CS"/>
</dbReference>
<feature type="transmembrane region" description="Helical" evidence="10">
    <location>
        <begin position="366"/>
        <end position="388"/>
    </location>
</feature>
<comment type="function">
    <text evidence="1">Resistance to tetracycline by an active tetracycline efflux. This is an energy-dependent process that decreases the accumulation of the antibiotic in whole cells. This protein functions as a metal-tetracycline/H(+) antiporter.</text>
</comment>
<keyword evidence="5 10" id="KW-0813">Transport</keyword>
<dbReference type="NCBIfam" id="TIGR00710">
    <property type="entry name" value="efflux_Bcr_CflA"/>
    <property type="match status" value="1"/>
</dbReference>
<evidence type="ECO:0000256" key="4">
    <source>
        <dbReference type="ARBA" id="ARBA00007520"/>
    </source>
</evidence>
<feature type="transmembrane region" description="Helical" evidence="10">
    <location>
        <begin position="209"/>
        <end position="233"/>
    </location>
</feature>
<protein>
    <recommendedName>
        <fullName evidence="10">Bcr/CflA family efflux transporter</fullName>
    </recommendedName>
</protein>
<keyword evidence="9 10" id="KW-0472">Membrane</keyword>